<dbReference type="Proteomes" id="UP000094444">
    <property type="component" value="Unassembled WGS sequence"/>
</dbReference>
<protein>
    <submittedName>
        <fullName evidence="2">Uncharacterized protein</fullName>
    </submittedName>
</protein>
<feature type="compositionally biased region" description="Basic and acidic residues" evidence="1">
    <location>
        <begin position="28"/>
        <end position="45"/>
    </location>
</feature>
<evidence type="ECO:0000313" key="3">
    <source>
        <dbReference type="Proteomes" id="UP000094444"/>
    </source>
</evidence>
<evidence type="ECO:0000256" key="1">
    <source>
        <dbReference type="SAM" id="MobiDB-lite"/>
    </source>
</evidence>
<accession>A0A2P5IA99</accession>
<reference evidence="2" key="1">
    <citation type="submission" date="2017-09" db="EMBL/GenBank/DDBJ databases">
        <title>Polyketide synthases of a Diaporthe helianthi virulent isolate.</title>
        <authorList>
            <person name="Baroncelli R."/>
        </authorList>
    </citation>
    <scope>NUCLEOTIDE SEQUENCE [LARGE SCALE GENOMIC DNA]</scope>
    <source>
        <strain evidence="2">7/96</strain>
    </source>
</reference>
<dbReference type="InParanoid" id="A0A2P5IA99"/>
<sequence length="92" mass="10164">MKMKKEPEIEEPEMRVPGVNDPGMEDSGMGRESEMKMEKDSEVTKASDSGQKVLGDGSGQELSSELKMKEVCKIEVCDDEPKLPVDVCEQLS</sequence>
<dbReference type="EMBL" id="MAVT02000115">
    <property type="protein sequence ID" value="POS79433.1"/>
    <property type="molecule type" value="Genomic_DNA"/>
</dbReference>
<gene>
    <name evidence="2" type="ORF">DHEL01_v202191</name>
</gene>
<organism evidence="2 3">
    <name type="scientific">Diaporthe helianthi</name>
    <dbReference type="NCBI Taxonomy" id="158607"/>
    <lineage>
        <taxon>Eukaryota</taxon>
        <taxon>Fungi</taxon>
        <taxon>Dikarya</taxon>
        <taxon>Ascomycota</taxon>
        <taxon>Pezizomycotina</taxon>
        <taxon>Sordariomycetes</taxon>
        <taxon>Sordariomycetidae</taxon>
        <taxon>Diaporthales</taxon>
        <taxon>Diaporthaceae</taxon>
        <taxon>Diaporthe</taxon>
    </lineage>
</organism>
<comment type="caution">
    <text evidence="2">The sequence shown here is derived from an EMBL/GenBank/DDBJ whole genome shotgun (WGS) entry which is preliminary data.</text>
</comment>
<dbReference type="AlphaFoldDB" id="A0A2P5IA99"/>
<name>A0A2P5IA99_DIAHE</name>
<feature type="region of interest" description="Disordered" evidence="1">
    <location>
        <begin position="1"/>
        <end position="65"/>
    </location>
</feature>
<keyword evidence="3" id="KW-1185">Reference proteome</keyword>
<evidence type="ECO:0000313" key="2">
    <source>
        <dbReference type="EMBL" id="POS79433.1"/>
    </source>
</evidence>
<proteinExistence type="predicted"/>